<sequence>MNLWKHTAIALALAASCTVAHAQIITACPTCDLTVVTQAMQQIAQLKAQLDQARQQYEAITGSVGGYSSMLPTSISSLRGNLPQNWSQVYSDAMNSTSSVSGSASSILSQFDSQIRGMGRGDALTFIDQQLHAKGAYDRAMTEQAYDNQMRELNDMQTLTQQIGQATTQKQIEDLQARIQTAQGAIHGEQAKLQLMAMGQRAQQQLLQQQKEVAQRRYLIGDDDEQNQAPNLSGN</sequence>
<name>A0ABN6JXY4_9BURK</name>
<accession>A0ABN6JXY4</accession>
<reference evidence="3 4" key="1">
    <citation type="journal article" date="2022" name="Front. Microbiol.">
        <title>Identification and characterization of a novel class of self-sufficient cytochrome P450 hydroxylase involved in cyclohexanecarboxylate degradation in Paraburkholderia terrae strain KU-64.</title>
        <authorList>
            <person name="Yamamoto T."/>
            <person name="Hasegawa Y."/>
            <person name="Iwaki H."/>
        </authorList>
    </citation>
    <scope>NUCLEOTIDE SEQUENCE [LARGE SCALE GENOMIC DNA]</scope>
    <source>
        <strain evidence="3 4">KU-64</strain>
    </source>
</reference>
<evidence type="ECO:0008006" key="5">
    <source>
        <dbReference type="Google" id="ProtNLM"/>
    </source>
</evidence>
<keyword evidence="1" id="KW-0175">Coiled coil</keyword>
<dbReference type="Gene3D" id="1.20.58.430">
    <property type="entry name" value="Type IV secretion system, VirB5-domain"/>
    <property type="match status" value="1"/>
</dbReference>
<evidence type="ECO:0000256" key="2">
    <source>
        <dbReference type="SAM" id="SignalP"/>
    </source>
</evidence>
<dbReference type="Proteomes" id="UP001319874">
    <property type="component" value="Plasmid pPT70"/>
</dbReference>
<organism evidence="3 4">
    <name type="scientific">Paraburkholderia terrae</name>
    <dbReference type="NCBI Taxonomy" id="311230"/>
    <lineage>
        <taxon>Bacteria</taxon>
        <taxon>Pseudomonadati</taxon>
        <taxon>Pseudomonadota</taxon>
        <taxon>Betaproteobacteria</taxon>
        <taxon>Burkholderiales</taxon>
        <taxon>Burkholderiaceae</taxon>
        <taxon>Paraburkholderia</taxon>
    </lineage>
</organism>
<protein>
    <recommendedName>
        <fullName evidence="5">Type IV secretion system protein</fullName>
    </recommendedName>
</protein>
<dbReference type="RefSeq" id="WP_229518267.1">
    <property type="nucleotide sequence ID" value="NZ_AP024960.1"/>
</dbReference>
<evidence type="ECO:0000313" key="3">
    <source>
        <dbReference type="EMBL" id="BCZ85733.1"/>
    </source>
</evidence>
<feature type="chain" id="PRO_5046215544" description="Type IV secretion system protein" evidence="2">
    <location>
        <begin position="23"/>
        <end position="235"/>
    </location>
</feature>
<dbReference type="CDD" id="cd14262">
    <property type="entry name" value="VirB5_like"/>
    <property type="match status" value="1"/>
</dbReference>
<feature type="signal peptide" evidence="2">
    <location>
        <begin position="1"/>
        <end position="22"/>
    </location>
</feature>
<keyword evidence="2" id="KW-0732">Signal</keyword>
<geneLocation type="plasmid" evidence="3 4">
    <name>pPT70</name>
</geneLocation>
<dbReference type="EMBL" id="AP024960">
    <property type="protein sequence ID" value="BCZ85733.1"/>
    <property type="molecule type" value="Genomic_DNA"/>
</dbReference>
<keyword evidence="3" id="KW-0614">Plasmid</keyword>
<dbReference type="InterPro" id="IPR014158">
    <property type="entry name" value="T4SS_VirB5"/>
</dbReference>
<dbReference type="InterPro" id="IPR023220">
    <property type="entry name" value="T4SS_VirB5-domain"/>
</dbReference>
<keyword evidence="4" id="KW-1185">Reference proteome</keyword>
<feature type="coiled-coil region" evidence="1">
    <location>
        <begin position="36"/>
        <end position="63"/>
    </location>
</feature>
<proteinExistence type="predicted"/>
<gene>
    <name evidence="3" type="ORF">PTKU64_94080</name>
</gene>
<evidence type="ECO:0000313" key="4">
    <source>
        <dbReference type="Proteomes" id="UP001319874"/>
    </source>
</evidence>
<dbReference type="SUPFAM" id="SSF101082">
    <property type="entry name" value="Typo IV secretion system protein TraC"/>
    <property type="match status" value="1"/>
</dbReference>
<dbReference type="Pfam" id="PF07996">
    <property type="entry name" value="T4SS"/>
    <property type="match status" value="1"/>
</dbReference>
<dbReference type="PROSITE" id="PS51257">
    <property type="entry name" value="PROKAR_LIPOPROTEIN"/>
    <property type="match status" value="1"/>
</dbReference>
<feature type="coiled-coil region" evidence="1">
    <location>
        <begin position="165"/>
        <end position="192"/>
    </location>
</feature>
<evidence type="ECO:0000256" key="1">
    <source>
        <dbReference type="SAM" id="Coils"/>
    </source>
</evidence>